<accession>A0ABZ2X9F4</accession>
<evidence type="ECO:0000256" key="1">
    <source>
        <dbReference type="SAM" id="MobiDB-lite"/>
    </source>
</evidence>
<gene>
    <name evidence="2" type="ORF">QYS62_010953</name>
</gene>
<reference evidence="2 3" key="1">
    <citation type="submission" date="2024-04" db="EMBL/GenBank/DDBJ databases">
        <title>Complete genome sequence of Fusarium acuminatum.</title>
        <authorList>
            <person name="Lan B."/>
        </authorList>
    </citation>
    <scope>NUCLEOTIDE SEQUENCE [LARGE SCALE GENOMIC DNA]</scope>
    <source>
        <strain evidence="2">1A</strain>
    </source>
</reference>
<sequence length="99" mass="11331">MASNDRVPKSAEDKEPTASAAQTSLEDDWQIITEEDFQPHAKIEKMEKLEPSREQNPKELLAEVETEKEKCTNLQAQKGGVYPHREVEIPSYSQFIGNW</sequence>
<dbReference type="EMBL" id="CP151266">
    <property type="protein sequence ID" value="WZH49744.1"/>
    <property type="molecule type" value="Genomic_DNA"/>
</dbReference>
<feature type="region of interest" description="Disordered" evidence="1">
    <location>
        <begin position="1"/>
        <end position="27"/>
    </location>
</feature>
<evidence type="ECO:0000313" key="3">
    <source>
        <dbReference type="Proteomes" id="UP001489902"/>
    </source>
</evidence>
<protein>
    <submittedName>
        <fullName evidence="2">Uncharacterized protein</fullName>
    </submittedName>
</protein>
<dbReference type="Proteomes" id="UP001489902">
    <property type="component" value="Chromosome 7"/>
</dbReference>
<evidence type="ECO:0000313" key="2">
    <source>
        <dbReference type="EMBL" id="WZH49744.1"/>
    </source>
</evidence>
<feature type="compositionally biased region" description="Basic and acidic residues" evidence="1">
    <location>
        <begin position="1"/>
        <end position="16"/>
    </location>
</feature>
<organism evidence="2 3">
    <name type="scientific">Fusarium acuminatum</name>
    <dbReference type="NCBI Taxonomy" id="5515"/>
    <lineage>
        <taxon>Eukaryota</taxon>
        <taxon>Fungi</taxon>
        <taxon>Dikarya</taxon>
        <taxon>Ascomycota</taxon>
        <taxon>Pezizomycotina</taxon>
        <taxon>Sordariomycetes</taxon>
        <taxon>Hypocreomycetidae</taxon>
        <taxon>Hypocreales</taxon>
        <taxon>Nectriaceae</taxon>
        <taxon>Fusarium</taxon>
        <taxon>Fusarium tricinctum species complex</taxon>
    </lineage>
</organism>
<proteinExistence type="predicted"/>
<name>A0ABZ2X9F4_9HYPO</name>
<keyword evidence="3" id="KW-1185">Reference proteome</keyword>